<evidence type="ECO:0000259" key="7">
    <source>
        <dbReference type="Pfam" id="PF00140"/>
    </source>
</evidence>
<keyword evidence="5" id="KW-0804">Transcription</keyword>
<dbReference type="InterPro" id="IPR007630">
    <property type="entry name" value="RNA_pol_sigma70_r4"/>
</dbReference>
<feature type="domain" description="RNA polymerase sigma-70 region 3" evidence="8">
    <location>
        <begin position="155"/>
        <end position="206"/>
    </location>
</feature>
<keyword evidence="3" id="KW-0731">Sigma factor</keyword>
<dbReference type="NCBIfam" id="NF005143">
    <property type="entry name" value="PRK06596.1"/>
    <property type="match status" value="1"/>
</dbReference>
<dbReference type="Pfam" id="PF04539">
    <property type="entry name" value="Sigma70_r3"/>
    <property type="match status" value="1"/>
</dbReference>
<dbReference type="InterPro" id="IPR009042">
    <property type="entry name" value="RNA_pol_sigma70_r1_2"/>
</dbReference>
<evidence type="ECO:0000313" key="12">
    <source>
        <dbReference type="Proteomes" id="UP000215367"/>
    </source>
</evidence>
<evidence type="ECO:0000259" key="9">
    <source>
        <dbReference type="Pfam" id="PF04542"/>
    </source>
</evidence>
<keyword evidence="11" id="KW-0614">Plasmid</keyword>
<organism evidence="11 12">
    <name type="scientific">Azospirillum brasilense</name>
    <dbReference type="NCBI Taxonomy" id="192"/>
    <lineage>
        <taxon>Bacteria</taxon>
        <taxon>Pseudomonadati</taxon>
        <taxon>Pseudomonadota</taxon>
        <taxon>Alphaproteobacteria</taxon>
        <taxon>Rhodospirillales</taxon>
        <taxon>Azospirillaceae</taxon>
        <taxon>Azospirillum</taxon>
    </lineage>
</organism>
<dbReference type="GO" id="GO:0003677">
    <property type="term" value="F:DNA binding"/>
    <property type="evidence" value="ECO:0007669"/>
    <property type="project" value="UniProtKB-KW"/>
</dbReference>
<feature type="domain" description="RNA polymerase sigma-70 region 2" evidence="9">
    <location>
        <begin position="48"/>
        <end position="116"/>
    </location>
</feature>
<feature type="compositionally biased region" description="Basic and acidic residues" evidence="6">
    <location>
        <begin position="284"/>
        <end position="295"/>
    </location>
</feature>
<dbReference type="InterPro" id="IPR013325">
    <property type="entry name" value="RNA_pol_sigma_r2"/>
</dbReference>
<dbReference type="PRINTS" id="PR00046">
    <property type="entry name" value="SIGMA70FCT"/>
</dbReference>
<dbReference type="InterPro" id="IPR007627">
    <property type="entry name" value="RNA_pol_sigma70_r2"/>
</dbReference>
<accession>A0A235HB63</accession>
<dbReference type="Pfam" id="PF04542">
    <property type="entry name" value="Sigma70_r2"/>
    <property type="match status" value="1"/>
</dbReference>
<dbReference type="Pfam" id="PF04545">
    <property type="entry name" value="Sigma70_r4"/>
    <property type="match status" value="1"/>
</dbReference>
<dbReference type="Pfam" id="PF00140">
    <property type="entry name" value="Sigma70_r1_2"/>
    <property type="match status" value="1"/>
</dbReference>
<dbReference type="PANTHER" id="PTHR30376">
    <property type="entry name" value="SIGMA FACTOR RPOH HEAT SHOCK RELATED"/>
    <property type="match status" value="1"/>
</dbReference>
<proteinExistence type="inferred from homology"/>
<dbReference type="InterPro" id="IPR014284">
    <property type="entry name" value="RNA_pol_sigma-70_dom"/>
</dbReference>
<name>A0A235HB63_AZOBR</name>
<dbReference type="SUPFAM" id="SSF88659">
    <property type="entry name" value="Sigma3 and sigma4 domains of RNA polymerase sigma factors"/>
    <property type="match status" value="1"/>
</dbReference>
<evidence type="ECO:0000256" key="4">
    <source>
        <dbReference type="ARBA" id="ARBA00023125"/>
    </source>
</evidence>
<evidence type="ECO:0000259" key="10">
    <source>
        <dbReference type="Pfam" id="PF04545"/>
    </source>
</evidence>
<geneLocation type="plasmid" evidence="11">
    <name>unnamed</name>
</geneLocation>
<dbReference type="PANTHER" id="PTHR30376:SF3">
    <property type="entry name" value="RNA POLYMERASE SIGMA FACTOR RPOH"/>
    <property type="match status" value="1"/>
</dbReference>
<keyword evidence="2" id="KW-0805">Transcription regulation</keyword>
<comment type="similarity">
    <text evidence="1">Belongs to the sigma-70 factor family.</text>
</comment>
<sequence>MKEHGRSAEPLTLYLQDLRKYDYLSPEDEQDLARRWRDEGDAGALDKLVGSHLRLAVKVAKDHRRYGLPLADLVAEGNMGLMHAARKFDPDKGYRFSTYAFWWIRAAIQEYVLHNWSMVKIGKTTAQRTLFFNLRRMKARMRELDNGDLSPEATTAIASELGLPESDVVEMNRRLSVDRSLNAPLSSDGETEWQDLLADERANQEVHLAELEERNRQRQLIKLGLQKLNDRDRQILIARRLLDTPVPADELSRRFNLSRQRIGQIEAKAFKTVQKAIVANRAERRLNASPNEKRVPLRVGGPHRRESAGGR</sequence>
<evidence type="ECO:0000256" key="2">
    <source>
        <dbReference type="ARBA" id="ARBA00023015"/>
    </source>
</evidence>
<dbReference type="GO" id="GO:0016987">
    <property type="term" value="F:sigma factor activity"/>
    <property type="evidence" value="ECO:0007669"/>
    <property type="project" value="UniProtKB-KW"/>
</dbReference>
<dbReference type="EMBL" id="NOWT01000022">
    <property type="protein sequence ID" value="OYD82445.1"/>
    <property type="molecule type" value="Genomic_DNA"/>
</dbReference>
<dbReference type="GO" id="GO:0006352">
    <property type="term" value="P:DNA-templated transcription initiation"/>
    <property type="evidence" value="ECO:0007669"/>
    <property type="project" value="InterPro"/>
</dbReference>
<dbReference type="Proteomes" id="UP000215367">
    <property type="component" value="Unassembled WGS sequence"/>
</dbReference>
<dbReference type="NCBIfam" id="TIGR02937">
    <property type="entry name" value="sigma70-ECF"/>
    <property type="match status" value="1"/>
</dbReference>
<feature type="domain" description="RNA polymerase sigma-70 region 4" evidence="10">
    <location>
        <begin position="225"/>
        <end position="274"/>
    </location>
</feature>
<dbReference type="Gene3D" id="1.20.140.160">
    <property type="match status" value="1"/>
</dbReference>
<reference evidence="11 12" key="1">
    <citation type="submission" date="2017-07" db="EMBL/GenBank/DDBJ databases">
        <title>Whole genome sequence of Azospirillum brasilense 2A1, a potential biofertilizer strain.</title>
        <authorList>
            <person name="Fontana C.A."/>
            <person name="Toffoli L.M."/>
            <person name="Salazar S.M."/>
            <person name="Puglisi E."/>
            <person name="Pedraza R."/>
            <person name="Bassi D."/>
            <person name="Cocconcelli P.S."/>
        </authorList>
    </citation>
    <scope>NUCLEOTIDE SEQUENCE [LARGE SCALE GENOMIC DNA]</scope>
    <source>
        <strain evidence="11 12">2A1</strain>
        <plasmid evidence="11">unnamed</plasmid>
    </source>
</reference>
<dbReference type="SUPFAM" id="SSF88946">
    <property type="entry name" value="Sigma2 domain of RNA polymerase sigma factors"/>
    <property type="match status" value="1"/>
</dbReference>
<dbReference type="InterPro" id="IPR007624">
    <property type="entry name" value="RNA_pol_sigma70_r3"/>
</dbReference>
<evidence type="ECO:0000256" key="5">
    <source>
        <dbReference type="ARBA" id="ARBA00023163"/>
    </source>
</evidence>
<evidence type="ECO:0000313" key="11">
    <source>
        <dbReference type="EMBL" id="OYD82445.1"/>
    </source>
</evidence>
<dbReference type="InterPro" id="IPR050813">
    <property type="entry name" value="Sigma-70_Factor"/>
</dbReference>
<dbReference type="AlphaFoldDB" id="A0A235HB63"/>
<comment type="caution">
    <text evidence="11">The sequence shown here is derived from an EMBL/GenBank/DDBJ whole genome shotgun (WGS) entry which is preliminary data.</text>
</comment>
<protein>
    <submittedName>
        <fullName evidence="11">RNA polymerase subunit sigma-70</fullName>
    </submittedName>
</protein>
<dbReference type="RefSeq" id="WP_094305439.1">
    <property type="nucleotide sequence ID" value="NZ_NOWT01000022.1"/>
</dbReference>
<evidence type="ECO:0000256" key="1">
    <source>
        <dbReference type="ARBA" id="ARBA00007788"/>
    </source>
</evidence>
<feature type="region of interest" description="Disordered" evidence="6">
    <location>
        <begin position="284"/>
        <end position="311"/>
    </location>
</feature>
<dbReference type="Gene3D" id="1.10.601.10">
    <property type="entry name" value="RNA Polymerase Primary Sigma Factor"/>
    <property type="match status" value="1"/>
</dbReference>
<evidence type="ECO:0000259" key="8">
    <source>
        <dbReference type="Pfam" id="PF04539"/>
    </source>
</evidence>
<feature type="domain" description="RNA polymerase sigma-70 region 1.2" evidence="7">
    <location>
        <begin position="10"/>
        <end position="42"/>
    </location>
</feature>
<dbReference type="InterPro" id="IPR000943">
    <property type="entry name" value="RNA_pol_sigma70"/>
</dbReference>
<evidence type="ECO:0000256" key="3">
    <source>
        <dbReference type="ARBA" id="ARBA00023082"/>
    </source>
</evidence>
<keyword evidence="4" id="KW-0238">DNA-binding</keyword>
<gene>
    <name evidence="11" type="ORF">CHT98_21110</name>
</gene>
<evidence type="ECO:0000256" key="6">
    <source>
        <dbReference type="SAM" id="MobiDB-lite"/>
    </source>
</evidence>
<dbReference type="InterPro" id="IPR013324">
    <property type="entry name" value="RNA_pol_sigma_r3/r4-like"/>
</dbReference>